<dbReference type="SMART" id="SM00228">
    <property type="entry name" value="PDZ"/>
    <property type="match status" value="1"/>
</dbReference>
<dbReference type="InterPro" id="IPR001478">
    <property type="entry name" value="PDZ"/>
</dbReference>
<dbReference type="OrthoDB" id="44841at2759"/>
<evidence type="ECO:0000256" key="3">
    <source>
        <dbReference type="ARBA" id="ARBA00023038"/>
    </source>
</evidence>
<comment type="subcellular location">
    <subcellularLocation>
        <location evidence="1">Cytoplasm</location>
    </subcellularLocation>
</comment>
<dbReference type="PANTHER" id="PTHR24214">
    <property type="entry name" value="PDZ AND LIM DOMAIN PROTEIN ZASP"/>
    <property type="match status" value="1"/>
</dbReference>
<dbReference type="GO" id="GO:0051371">
    <property type="term" value="F:muscle alpha-actinin binding"/>
    <property type="evidence" value="ECO:0007669"/>
    <property type="project" value="TreeGrafter"/>
</dbReference>
<keyword evidence="2" id="KW-0963">Cytoplasm</keyword>
<feature type="region of interest" description="Disordered" evidence="4">
    <location>
        <begin position="124"/>
        <end position="164"/>
    </location>
</feature>
<dbReference type="GO" id="GO:0001725">
    <property type="term" value="C:stress fiber"/>
    <property type="evidence" value="ECO:0007669"/>
    <property type="project" value="TreeGrafter"/>
</dbReference>
<organism evidence="6 7">
    <name type="scientific">Crassostrea virginica</name>
    <name type="common">Eastern oyster</name>
    <dbReference type="NCBI Taxonomy" id="6565"/>
    <lineage>
        <taxon>Eukaryota</taxon>
        <taxon>Metazoa</taxon>
        <taxon>Spiralia</taxon>
        <taxon>Lophotrochozoa</taxon>
        <taxon>Mollusca</taxon>
        <taxon>Bivalvia</taxon>
        <taxon>Autobranchia</taxon>
        <taxon>Pteriomorphia</taxon>
        <taxon>Ostreida</taxon>
        <taxon>Ostreoidea</taxon>
        <taxon>Ostreidae</taxon>
        <taxon>Crassostrea</taxon>
    </lineage>
</organism>
<dbReference type="GO" id="GO:0030018">
    <property type="term" value="C:Z disc"/>
    <property type="evidence" value="ECO:0007669"/>
    <property type="project" value="TreeGrafter"/>
</dbReference>
<keyword evidence="3" id="KW-0862">Zinc</keyword>
<dbReference type="KEGG" id="cvn:111133459"/>
<feature type="domain" description="PDZ" evidence="5">
    <location>
        <begin position="8"/>
        <end position="91"/>
    </location>
</feature>
<dbReference type="AlphaFoldDB" id="A0A8B8EDJ4"/>
<dbReference type="RefSeq" id="XP_022337598.1">
    <property type="nucleotide sequence ID" value="XM_022481890.1"/>
</dbReference>
<gene>
    <name evidence="7" type="primary">LOC111133459</name>
</gene>
<evidence type="ECO:0000256" key="1">
    <source>
        <dbReference type="ARBA" id="ARBA00004496"/>
    </source>
</evidence>
<dbReference type="GO" id="GO:0061061">
    <property type="term" value="P:muscle structure development"/>
    <property type="evidence" value="ECO:0007669"/>
    <property type="project" value="TreeGrafter"/>
</dbReference>
<dbReference type="GO" id="GO:0031941">
    <property type="term" value="C:filamentous actin"/>
    <property type="evidence" value="ECO:0007669"/>
    <property type="project" value="TreeGrafter"/>
</dbReference>
<evidence type="ECO:0000259" key="5">
    <source>
        <dbReference type="PROSITE" id="PS50106"/>
    </source>
</evidence>
<keyword evidence="3" id="KW-0440">LIM domain</keyword>
<protein>
    <submittedName>
        <fullName evidence="7">PDZ and LIM domain protein Zasp-like</fullName>
    </submittedName>
</protein>
<evidence type="ECO:0000313" key="6">
    <source>
        <dbReference type="Proteomes" id="UP000694844"/>
    </source>
</evidence>
<dbReference type="Gene3D" id="2.30.42.10">
    <property type="match status" value="1"/>
</dbReference>
<dbReference type="GeneID" id="111133459"/>
<evidence type="ECO:0000313" key="7">
    <source>
        <dbReference type="RefSeq" id="XP_022337598.1"/>
    </source>
</evidence>
<keyword evidence="3" id="KW-0479">Metal-binding</keyword>
<dbReference type="SUPFAM" id="SSF50156">
    <property type="entry name" value="PDZ domain-like"/>
    <property type="match status" value="1"/>
</dbReference>
<accession>A0A8B8EDJ4</accession>
<sequence>MSDGQIVPIALRRFDTSQPWGFKLQGGSDVGCPIHVAQVQPKSISGKSGLQNGDLILRIGDVDMQRASHEQARNEMIRAGNDVDLVVQRGGVAVKNTPAPQPEEEDREKFQEVTPKTYQVLQKELPQAEATGARPASIFDRRKQDRTAYTKTDKSGYNKAYGQQ</sequence>
<dbReference type="PROSITE" id="PS50106">
    <property type="entry name" value="PDZ"/>
    <property type="match status" value="1"/>
</dbReference>
<dbReference type="Pfam" id="PF00595">
    <property type="entry name" value="PDZ"/>
    <property type="match status" value="1"/>
</dbReference>
<dbReference type="InterPro" id="IPR050604">
    <property type="entry name" value="PDZ-LIM_domain"/>
</dbReference>
<proteinExistence type="predicted"/>
<dbReference type="GO" id="GO:0030036">
    <property type="term" value="P:actin cytoskeleton organization"/>
    <property type="evidence" value="ECO:0007669"/>
    <property type="project" value="TreeGrafter"/>
</dbReference>
<dbReference type="CDD" id="cd23068">
    <property type="entry name" value="PDZ_ZASP52-like"/>
    <property type="match status" value="1"/>
</dbReference>
<dbReference type="GO" id="GO:0005912">
    <property type="term" value="C:adherens junction"/>
    <property type="evidence" value="ECO:0007669"/>
    <property type="project" value="TreeGrafter"/>
</dbReference>
<dbReference type="Proteomes" id="UP000694844">
    <property type="component" value="Chromosome 5"/>
</dbReference>
<dbReference type="PANTHER" id="PTHR24214:SF38">
    <property type="entry name" value="PDZ AND LIM DOMAIN PROTEIN ZASP-RELATED"/>
    <property type="match status" value="1"/>
</dbReference>
<dbReference type="GO" id="GO:0003779">
    <property type="term" value="F:actin binding"/>
    <property type="evidence" value="ECO:0007669"/>
    <property type="project" value="TreeGrafter"/>
</dbReference>
<reference evidence="7" key="1">
    <citation type="submission" date="2025-08" db="UniProtKB">
        <authorList>
            <consortium name="RefSeq"/>
        </authorList>
    </citation>
    <scope>IDENTIFICATION</scope>
    <source>
        <tissue evidence="7">Whole sample</tissue>
    </source>
</reference>
<dbReference type="InterPro" id="IPR036034">
    <property type="entry name" value="PDZ_sf"/>
</dbReference>
<name>A0A8B8EDJ4_CRAVI</name>
<evidence type="ECO:0000256" key="2">
    <source>
        <dbReference type="ARBA" id="ARBA00022490"/>
    </source>
</evidence>
<feature type="region of interest" description="Disordered" evidence="4">
    <location>
        <begin position="93"/>
        <end position="112"/>
    </location>
</feature>
<keyword evidence="6" id="KW-1185">Reference proteome</keyword>
<evidence type="ECO:0000256" key="4">
    <source>
        <dbReference type="SAM" id="MobiDB-lite"/>
    </source>
</evidence>
<feature type="compositionally biased region" description="Basic and acidic residues" evidence="4">
    <location>
        <begin position="139"/>
        <end position="156"/>
    </location>
</feature>